<dbReference type="AlphaFoldDB" id="A0A9X1WUL0"/>
<proteinExistence type="predicted"/>
<evidence type="ECO:0000313" key="2">
    <source>
        <dbReference type="Proteomes" id="UP001139347"/>
    </source>
</evidence>
<accession>A0A9X1WUL0</accession>
<dbReference type="Proteomes" id="UP001139347">
    <property type="component" value="Unassembled WGS sequence"/>
</dbReference>
<reference evidence="1" key="1">
    <citation type="submission" date="2022-04" db="EMBL/GenBank/DDBJ databases">
        <title>Paenibacillus mangrovi sp. nov., a novel endophytic bacterium isolated from bark of Kandelia candel.</title>
        <authorList>
            <person name="Tuo L."/>
        </authorList>
    </citation>
    <scope>NUCLEOTIDE SEQUENCE</scope>
    <source>
        <strain evidence="1">KQZ6P-2</strain>
    </source>
</reference>
<dbReference type="EMBL" id="JALIRP010000003">
    <property type="protein sequence ID" value="MCJ8012154.1"/>
    <property type="molecule type" value="Genomic_DNA"/>
</dbReference>
<comment type="caution">
    <text evidence="1">The sequence shown here is derived from an EMBL/GenBank/DDBJ whole genome shotgun (WGS) entry which is preliminary data.</text>
</comment>
<organism evidence="1 2">
    <name type="scientific">Paenibacillus mangrovi</name>
    <dbReference type="NCBI Taxonomy" id="2931978"/>
    <lineage>
        <taxon>Bacteria</taxon>
        <taxon>Bacillati</taxon>
        <taxon>Bacillota</taxon>
        <taxon>Bacilli</taxon>
        <taxon>Bacillales</taxon>
        <taxon>Paenibacillaceae</taxon>
        <taxon>Paenibacillus</taxon>
    </lineage>
</organism>
<protein>
    <submittedName>
        <fullName evidence="1">Uncharacterized protein</fullName>
    </submittedName>
</protein>
<name>A0A9X1WUL0_9BACL</name>
<dbReference type="RefSeq" id="WP_244724809.1">
    <property type="nucleotide sequence ID" value="NZ_JALIRP010000003.1"/>
</dbReference>
<evidence type="ECO:0000313" key="1">
    <source>
        <dbReference type="EMBL" id="MCJ8012154.1"/>
    </source>
</evidence>
<sequence>MKELGKSRLYIFKNPPYIRMKLDDVYIFYNEKDPLQTKQVFEQLQKQMGK</sequence>
<keyword evidence="2" id="KW-1185">Reference proteome</keyword>
<gene>
    <name evidence="1" type="ORF">MUG84_10400</name>
</gene>